<dbReference type="AlphaFoldDB" id="A0A8T2D219"/>
<keyword evidence="1" id="KW-0812">Transmembrane</keyword>
<feature type="transmembrane region" description="Helical" evidence="1">
    <location>
        <begin position="40"/>
        <end position="63"/>
    </location>
</feature>
<evidence type="ECO:0008006" key="4">
    <source>
        <dbReference type="Google" id="ProtNLM"/>
    </source>
</evidence>
<evidence type="ECO:0000256" key="1">
    <source>
        <dbReference type="SAM" id="Phobius"/>
    </source>
</evidence>
<accession>A0A8T2D219</accession>
<feature type="non-terminal residue" evidence="2">
    <location>
        <position position="114"/>
    </location>
</feature>
<keyword evidence="1" id="KW-0472">Membrane</keyword>
<protein>
    <recommendedName>
        <fullName evidence="4">Transmembrane protein</fullName>
    </recommendedName>
</protein>
<dbReference type="EMBL" id="JAEFBK010000005">
    <property type="protein sequence ID" value="KAG7605609.1"/>
    <property type="molecule type" value="Genomic_DNA"/>
</dbReference>
<keyword evidence="1" id="KW-1133">Transmembrane helix</keyword>
<sequence length="114" mass="13266">MSASSFPRSVTLTARSDTKGKSVFSRLTDWQNEEKFHHGFFFFFFFFLIIQLIIISSGPLLSLSFRLSLPKFLSIDSQKQKKIPIPSNCIIDRAPTRRFEIVDHYRSEDSKFPV</sequence>
<organism evidence="2 3">
    <name type="scientific">Arabidopsis thaliana x Arabidopsis arenosa</name>
    <dbReference type="NCBI Taxonomy" id="1240361"/>
    <lineage>
        <taxon>Eukaryota</taxon>
        <taxon>Viridiplantae</taxon>
        <taxon>Streptophyta</taxon>
        <taxon>Embryophyta</taxon>
        <taxon>Tracheophyta</taxon>
        <taxon>Spermatophyta</taxon>
        <taxon>Magnoliopsida</taxon>
        <taxon>eudicotyledons</taxon>
        <taxon>Gunneridae</taxon>
        <taxon>Pentapetalae</taxon>
        <taxon>rosids</taxon>
        <taxon>malvids</taxon>
        <taxon>Brassicales</taxon>
        <taxon>Brassicaceae</taxon>
        <taxon>Camelineae</taxon>
        <taxon>Arabidopsis</taxon>
    </lineage>
</organism>
<keyword evidence="3" id="KW-1185">Reference proteome</keyword>
<proteinExistence type="predicted"/>
<name>A0A8T2D219_9BRAS</name>
<reference evidence="2 3" key="1">
    <citation type="submission" date="2020-12" db="EMBL/GenBank/DDBJ databases">
        <title>Concerted genomic and epigenomic changes stabilize Arabidopsis allopolyploids.</title>
        <authorList>
            <person name="Chen Z."/>
        </authorList>
    </citation>
    <scope>NUCLEOTIDE SEQUENCE [LARGE SCALE GENOMIC DNA]</scope>
    <source>
        <strain evidence="2">Allo738</strain>
        <tissue evidence="2">Leaf</tissue>
    </source>
</reference>
<comment type="caution">
    <text evidence="2">The sequence shown here is derived from an EMBL/GenBank/DDBJ whole genome shotgun (WGS) entry which is preliminary data.</text>
</comment>
<evidence type="ECO:0000313" key="2">
    <source>
        <dbReference type="EMBL" id="KAG7605609.1"/>
    </source>
</evidence>
<evidence type="ECO:0000313" key="3">
    <source>
        <dbReference type="Proteomes" id="UP000694240"/>
    </source>
</evidence>
<dbReference type="Proteomes" id="UP000694240">
    <property type="component" value="Chromosome 5"/>
</dbReference>
<gene>
    <name evidence="2" type="ORF">ISN45_At05g046050</name>
</gene>